<comment type="caution">
    <text evidence="2">The sequence shown here is derived from an EMBL/GenBank/DDBJ whole genome shotgun (WGS) entry which is preliminary data.</text>
</comment>
<evidence type="ECO:0000256" key="1">
    <source>
        <dbReference type="SAM" id="MobiDB-lite"/>
    </source>
</evidence>
<dbReference type="EMBL" id="JBJVNE010000014">
    <property type="protein sequence ID" value="MFM9649845.1"/>
    <property type="molecule type" value="Genomic_DNA"/>
</dbReference>
<dbReference type="Proteomes" id="UP001631993">
    <property type="component" value="Unassembled WGS sequence"/>
</dbReference>
<dbReference type="RefSeq" id="WP_369279759.1">
    <property type="nucleotide sequence ID" value="NZ_JBJVMW010000010.1"/>
</dbReference>
<gene>
    <name evidence="2" type="ORF">ACKI1S_27315</name>
</gene>
<name>A0ABW9IQC3_STRGJ</name>
<protein>
    <submittedName>
        <fullName evidence="2">Uncharacterized protein</fullName>
    </submittedName>
</protein>
<organism evidence="2 3">
    <name type="scientific">Streptomyces galilaeus</name>
    <dbReference type="NCBI Taxonomy" id="33899"/>
    <lineage>
        <taxon>Bacteria</taxon>
        <taxon>Bacillati</taxon>
        <taxon>Actinomycetota</taxon>
        <taxon>Actinomycetes</taxon>
        <taxon>Kitasatosporales</taxon>
        <taxon>Streptomycetaceae</taxon>
        <taxon>Streptomyces</taxon>
    </lineage>
</organism>
<accession>A0ABW9IQC3</accession>
<evidence type="ECO:0000313" key="3">
    <source>
        <dbReference type="Proteomes" id="UP001631993"/>
    </source>
</evidence>
<sequence length="275" mass="29468">MTTDRNLTADYDGCNRRCRLAGAHTLAWGECEHAPQSEPTVSLSCVYTDTDGHPSIGFDTYTVPELARLIEPVLGDPLKAAAAARRIVHRHDDLPAAVPVPPPADQTALRDRIAAPTDWIDGHPQMETIAAAVWERCEHHDSGLIIDDPRNIAVAALAAVLAVLPEQTDRAAAGAELDELRSSWETLARWSREDAAALIELGRLVGVAPVGDRIVSVRAAVEAIGTALRRVAAEEQPTEAREAQHLGGRANAEDCPACKGTNPPYPFLCPGPDAR</sequence>
<reference evidence="2 3" key="1">
    <citation type="submission" date="2024-12" db="EMBL/GenBank/DDBJ databases">
        <title>Forecasting of Potato common scab and diversities of Pathogenic streptomyces spp. in china.</title>
        <authorList>
            <person name="Handique U."/>
            <person name="Wu J."/>
        </authorList>
    </citation>
    <scope>NUCLEOTIDE SEQUENCE [LARGE SCALE GENOMIC DNA]</scope>
    <source>
        <strain evidence="2 3">ZRIMU1585</strain>
    </source>
</reference>
<proteinExistence type="predicted"/>
<feature type="region of interest" description="Disordered" evidence="1">
    <location>
        <begin position="233"/>
        <end position="264"/>
    </location>
</feature>
<evidence type="ECO:0000313" key="2">
    <source>
        <dbReference type="EMBL" id="MFM9649845.1"/>
    </source>
</evidence>
<keyword evidence="3" id="KW-1185">Reference proteome</keyword>